<protein>
    <recommendedName>
        <fullName evidence="1">RiboL-PSP-HEPN domain-containing protein</fullName>
    </recommendedName>
</protein>
<sequence length="148" mass="17043">MIGIADPFLQSRYLGFVVLSAVTVFELAIKDVFIEFAEKKHVVLGNVIRSKFEQINGRIRISSLQNEFIKPFGAKYLERFNKNLENAEVESLRSRNGSIKSSYGNIIQWRHDFVHQARAPQTTNYVEVKAAYHRAKGVIHCLDKTMKR</sequence>
<dbReference type="Proteomes" id="UP000727456">
    <property type="component" value="Unassembled WGS sequence"/>
</dbReference>
<name>A0ABX0TU36_9SPHN</name>
<reference evidence="2 3" key="1">
    <citation type="submission" date="2020-03" db="EMBL/GenBank/DDBJ databases">
        <title>Genomic Encyclopedia of Type Strains, Phase III (KMG-III): the genomes of soil and plant-associated and newly described type strains.</title>
        <authorList>
            <person name="Whitman W."/>
        </authorList>
    </citation>
    <scope>NUCLEOTIDE SEQUENCE [LARGE SCALE GENOMIC DNA]</scope>
    <source>
        <strain evidence="2 3">CECT 8804</strain>
    </source>
</reference>
<evidence type="ECO:0000259" key="1">
    <source>
        <dbReference type="Pfam" id="PF18735"/>
    </source>
</evidence>
<dbReference type="Pfam" id="PF18735">
    <property type="entry name" value="HEPN_RiboL-PSP"/>
    <property type="match status" value="1"/>
</dbReference>
<feature type="domain" description="RiboL-PSP-HEPN" evidence="1">
    <location>
        <begin position="6"/>
        <end position="146"/>
    </location>
</feature>
<gene>
    <name evidence="2" type="ORF">FHS31_002658</name>
</gene>
<dbReference type="EMBL" id="JAAOZC010000007">
    <property type="protein sequence ID" value="NIJ09028.1"/>
    <property type="molecule type" value="Genomic_DNA"/>
</dbReference>
<keyword evidence="3" id="KW-1185">Reference proteome</keyword>
<evidence type="ECO:0000313" key="2">
    <source>
        <dbReference type="EMBL" id="NIJ09028.1"/>
    </source>
</evidence>
<evidence type="ECO:0000313" key="3">
    <source>
        <dbReference type="Proteomes" id="UP000727456"/>
    </source>
</evidence>
<comment type="caution">
    <text evidence="2">The sequence shown here is derived from an EMBL/GenBank/DDBJ whole genome shotgun (WGS) entry which is preliminary data.</text>
</comment>
<organism evidence="2 3">
    <name type="scientific">Sphingomonas vulcanisoli</name>
    <dbReference type="NCBI Taxonomy" id="1658060"/>
    <lineage>
        <taxon>Bacteria</taxon>
        <taxon>Pseudomonadati</taxon>
        <taxon>Pseudomonadota</taxon>
        <taxon>Alphaproteobacteria</taxon>
        <taxon>Sphingomonadales</taxon>
        <taxon>Sphingomonadaceae</taxon>
        <taxon>Sphingomonas</taxon>
    </lineage>
</organism>
<proteinExistence type="predicted"/>
<dbReference type="InterPro" id="IPR041519">
    <property type="entry name" value="HEPN_RiboL-PSP"/>
</dbReference>
<accession>A0ABX0TU36</accession>